<keyword evidence="4 7" id="KW-1133">Transmembrane helix</keyword>
<accession>A0A162UQA1</accession>
<dbReference type="EMBL" id="LSUQ01000005">
    <property type="protein sequence ID" value="OAG94927.1"/>
    <property type="molecule type" value="Genomic_DNA"/>
</dbReference>
<reference evidence="9 11" key="1">
    <citation type="submission" date="2016-02" db="EMBL/GenBank/DDBJ databases">
        <title>Draft genome sequence of Acidibacillus ferrooxidans SLC66.</title>
        <authorList>
            <person name="Oliveira G."/>
            <person name="Nancucheo I."/>
            <person name="Dall'Agnol H."/>
            <person name="Johnson B."/>
            <person name="Oliveira R."/>
            <person name="Nunes G.L."/>
            <person name="Tzotzos G."/>
            <person name="Orellana S.C."/>
            <person name="Salim A.C."/>
            <person name="Araujo F.M."/>
        </authorList>
    </citation>
    <scope>NUCLEOTIDE SEQUENCE [LARGE SCALE GENOMIC DNA]</scope>
    <source>
        <strain evidence="9 11">SLC66</strain>
    </source>
</reference>
<feature type="transmembrane region" description="Helical" evidence="7">
    <location>
        <begin position="234"/>
        <end position="253"/>
    </location>
</feature>
<dbReference type="InterPro" id="IPR050539">
    <property type="entry name" value="ThrE_Dicarb/AminoAcid_Exp"/>
</dbReference>
<evidence type="ECO:0000259" key="8">
    <source>
        <dbReference type="Pfam" id="PF06738"/>
    </source>
</evidence>
<dbReference type="Proteomes" id="UP000190229">
    <property type="component" value="Unassembled WGS sequence"/>
</dbReference>
<protein>
    <recommendedName>
        <fullName evidence="8">Threonine/serine exporter-like N-terminal domain-containing protein</fullName>
    </recommendedName>
</protein>
<name>A0A162UQA1_9BACL</name>
<evidence type="ECO:0000256" key="1">
    <source>
        <dbReference type="ARBA" id="ARBA00004651"/>
    </source>
</evidence>
<comment type="subcellular location">
    <subcellularLocation>
        <location evidence="1">Cell membrane</location>
        <topology evidence="1">Multi-pass membrane protein</topology>
    </subcellularLocation>
</comment>
<feature type="transmembrane region" description="Helical" evidence="7">
    <location>
        <begin position="122"/>
        <end position="147"/>
    </location>
</feature>
<gene>
    <name evidence="9" type="ORF">AYW79_02735</name>
    <name evidence="10" type="ORF">B2M26_14270</name>
</gene>
<dbReference type="Pfam" id="PF06738">
    <property type="entry name" value="ThrE"/>
    <property type="match status" value="1"/>
</dbReference>
<dbReference type="EMBL" id="MWPS01000046">
    <property type="protein sequence ID" value="OPG14994.1"/>
    <property type="molecule type" value="Genomic_DNA"/>
</dbReference>
<dbReference type="InterPro" id="IPR010619">
    <property type="entry name" value="ThrE-like_N"/>
</dbReference>
<comment type="caution">
    <text evidence="10">The sequence shown here is derived from an EMBL/GenBank/DDBJ whole genome shotgun (WGS) entry which is preliminary data.</text>
</comment>
<evidence type="ECO:0000313" key="12">
    <source>
        <dbReference type="Proteomes" id="UP000190229"/>
    </source>
</evidence>
<evidence type="ECO:0000313" key="11">
    <source>
        <dbReference type="Proteomes" id="UP000077421"/>
    </source>
</evidence>
<evidence type="ECO:0000313" key="9">
    <source>
        <dbReference type="EMBL" id="OAG94927.1"/>
    </source>
</evidence>
<feature type="domain" description="Threonine/serine exporter-like N-terminal" evidence="8">
    <location>
        <begin position="8"/>
        <end position="247"/>
    </location>
</feature>
<keyword evidence="2" id="KW-1003">Cell membrane</keyword>
<evidence type="ECO:0000256" key="3">
    <source>
        <dbReference type="ARBA" id="ARBA00022692"/>
    </source>
</evidence>
<dbReference type="GO" id="GO:0022857">
    <property type="term" value="F:transmembrane transporter activity"/>
    <property type="evidence" value="ECO:0007669"/>
    <property type="project" value="InterPro"/>
</dbReference>
<dbReference type="PANTHER" id="PTHR34390:SF2">
    <property type="entry name" value="SUCCINATE TRANSPORTER SUBUNIT YJJP-RELATED"/>
    <property type="match status" value="1"/>
</dbReference>
<evidence type="ECO:0000313" key="10">
    <source>
        <dbReference type="EMBL" id="OPG14994.1"/>
    </source>
</evidence>
<dbReference type="OrthoDB" id="9813917at2"/>
<dbReference type="Proteomes" id="UP000077421">
    <property type="component" value="Unassembled WGS sequence"/>
</dbReference>
<evidence type="ECO:0000256" key="4">
    <source>
        <dbReference type="ARBA" id="ARBA00022989"/>
    </source>
</evidence>
<evidence type="ECO:0000256" key="6">
    <source>
        <dbReference type="ARBA" id="ARBA00034125"/>
    </source>
</evidence>
<proteinExistence type="inferred from homology"/>
<dbReference type="RefSeq" id="WP_067561278.1">
    <property type="nucleotide sequence ID" value="NZ_LSUQ01000005.1"/>
</dbReference>
<dbReference type="STRING" id="1765683.B2M26_14270"/>
<evidence type="ECO:0000256" key="5">
    <source>
        <dbReference type="ARBA" id="ARBA00023136"/>
    </source>
</evidence>
<feature type="transmembrane region" description="Helical" evidence="7">
    <location>
        <begin position="195"/>
        <end position="214"/>
    </location>
</feature>
<dbReference type="PANTHER" id="PTHR34390">
    <property type="entry name" value="UPF0442 PROTEIN YJJB-RELATED"/>
    <property type="match status" value="1"/>
</dbReference>
<dbReference type="GO" id="GO:0015744">
    <property type="term" value="P:succinate transport"/>
    <property type="evidence" value="ECO:0007669"/>
    <property type="project" value="TreeGrafter"/>
</dbReference>
<evidence type="ECO:0000256" key="2">
    <source>
        <dbReference type="ARBA" id="ARBA00022475"/>
    </source>
</evidence>
<evidence type="ECO:0000256" key="7">
    <source>
        <dbReference type="SAM" id="Phobius"/>
    </source>
</evidence>
<organism evidence="10 12">
    <name type="scientific">Ferroacidibacillus organovorans</name>
    <dbReference type="NCBI Taxonomy" id="1765683"/>
    <lineage>
        <taxon>Bacteria</taxon>
        <taxon>Bacillati</taxon>
        <taxon>Bacillota</taxon>
        <taxon>Bacilli</taxon>
        <taxon>Bacillales</taxon>
        <taxon>Alicyclobacillaceae</taxon>
        <taxon>Ferroacidibacillus</taxon>
    </lineage>
</organism>
<sequence length="254" mass="26477">MDEHALLDLLIQAARLLLSNGGETSRVETMIDHLARGAGLSDDQVQSFVTPTGIFISLTTENGTTTRLYRMREPGQMDLGRVTAINDLSRRFASGSCTLDDAIGSLKRIEAAPPRYSRVLQLLAAMISSGSFAVVLGGTLIDFVVAAVAGLTAQSTVSWLNRFVPRFFGVLLAALIATLLAEGLGVLIHSTSQGAITIGAILPLLPGLAITNAIRDLLAGDLLAGVARGAEGLFTAVALAVAVTLSIGVFAHVL</sequence>
<keyword evidence="3 7" id="KW-0812">Transmembrane</keyword>
<dbReference type="AlphaFoldDB" id="A0A162UQA1"/>
<feature type="transmembrane region" description="Helical" evidence="7">
    <location>
        <begin position="167"/>
        <end position="188"/>
    </location>
</feature>
<dbReference type="GO" id="GO:0005886">
    <property type="term" value="C:plasma membrane"/>
    <property type="evidence" value="ECO:0007669"/>
    <property type="project" value="UniProtKB-SubCell"/>
</dbReference>
<keyword evidence="5 7" id="KW-0472">Membrane</keyword>
<keyword evidence="12" id="KW-1185">Reference proteome</keyword>
<reference evidence="10 12" key="2">
    <citation type="submission" date="2017-02" db="EMBL/GenBank/DDBJ databases">
        <title>Draft genome of Acidibacillus ferrooxidans Huett2.</title>
        <authorList>
            <person name="Schopf S."/>
        </authorList>
    </citation>
    <scope>NUCLEOTIDE SEQUENCE [LARGE SCALE GENOMIC DNA]</scope>
    <source>
        <strain evidence="10 12">Huett2</strain>
    </source>
</reference>
<comment type="similarity">
    <text evidence="6">Belongs to the ThrE exporter (TC 2.A.79) family.</text>
</comment>